<evidence type="ECO:0000313" key="1">
    <source>
        <dbReference type="EMBL" id="KAL0268502.1"/>
    </source>
</evidence>
<proteinExistence type="predicted"/>
<dbReference type="AlphaFoldDB" id="A0AAW2HFF8"/>
<evidence type="ECO:0008006" key="2">
    <source>
        <dbReference type="Google" id="ProtNLM"/>
    </source>
</evidence>
<organism evidence="1">
    <name type="scientific">Menopon gallinae</name>
    <name type="common">poultry shaft louse</name>
    <dbReference type="NCBI Taxonomy" id="328185"/>
    <lineage>
        <taxon>Eukaryota</taxon>
        <taxon>Metazoa</taxon>
        <taxon>Ecdysozoa</taxon>
        <taxon>Arthropoda</taxon>
        <taxon>Hexapoda</taxon>
        <taxon>Insecta</taxon>
        <taxon>Pterygota</taxon>
        <taxon>Neoptera</taxon>
        <taxon>Paraneoptera</taxon>
        <taxon>Psocodea</taxon>
        <taxon>Troctomorpha</taxon>
        <taxon>Phthiraptera</taxon>
        <taxon>Amblycera</taxon>
        <taxon>Menoponidae</taxon>
        <taxon>Menopon</taxon>
    </lineage>
</organism>
<dbReference type="EMBL" id="JARGDH010000005">
    <property type="protein sequence ID" value="KAL0268502.1"/>
    <property type="molecule type" value="Genomic_DNA"/>
</dbReference>
<sequence length="146" mass="17025">METQNAIFIYLYSYISSATGVMHKLYVFSEEEYYFLKFRKCFRHRKAYFLSPEKERHDACYTRMKVQFIAILFSCSIELTGRLARGDDVPGGCCGSRRDFIGRVATQVASRRWLITTMRRNFEMGPSERCGCFICQGKRNDCVATL</sequence>
<protein>
    <recommendedName>
        <fullName evidence="2">Secreted protein</fullName>
    </recommendedName>
</protein>
<name>A0AAW2HFF8_9NEOP</name>
<reference evidence="1" key="1">
    <citation type="journal article" date="2024" name="Gigascience">
        <title>Chromosome-level genome of the poultry shaft louse Menopon gallinae provides insight into the host-switching and adaptive evolution of parasitic lice.</title>
        <authorList>
            <person name="Xu Y."/>
            <person name="Ma L."/>
            <person name="Liu S."/>
            <person name="Liang Y."/>
            <person name="Liu Q."/>
            <person name="He Z."/>
            <person name="Tian L."/>
            <person name="Duan Y."/>
            <person name="Cai W."/>
            <person name="Li H."/>
            <person name="Song F."/>
        </authorList>
    </citation>
    <scope>NUCLEOTIDE SEQUENCE</scope>
    <source>
        <strain evidence="1">Cailab_2023a</strain>
    </source>
</reference>
<gene>
    <name evidence="1" type="ORF">PYX00_010421</name>
</gene>
<accession>A0AAW2HFF8</accession>
<comment type="caution">
    <text evidence="1">The sequence shown here is derived from an EMBL/GenBank/DDBJ whole genome shotgun (WGS) entry which is preliminary data.</text>
</comment>